<feature type="compositionally biased region" description="Low complexity" evidence="5">
    <location>
        <begin position="1"/>
        <end position="56"/>
    </location>
</feature>
<comment type="caution">
    <text evidence="6">The sequence shown here is derived from an EMBL/GenBank/DDBJ whole genome shotgun (WGS) entry which is preliminary data.</text>
</comment>
<dbReference type="InterPro" id="IPR036770">
    <property type="entry name" value="Ankyrin_rpt-contain_sf"/>
</dbReference>
<sequence>MPPKKPVAAKPAAKPAPARQAAGKAPAAGKAAPPGKKGTPAPTATAKKGTVPAKGKSNVQAPSKPKEKVWTKEDDAARTIQTKVRQHLAKKKLKELKKKKEEYEELMLNLEKEVKELDDKNGVPTDTVGRALRNKHLMALIECEDANENTVLSEAASGGHCDTIKMLLEKGGDPNSKGQFGRTPLYRAAFAGHLEACELLLQNGADPRIYANDGQTPEQIASIPAIQTMLQEWDVSQTENLLTKLDNAKKQRVEEEKKRREAEEKK</sequence>
<dbReference type="EMBL" id="JARBDR010000813">
    <property type="protein sequence ID" value="KAJ8305741.1"/>
    <property type="molecule type" value="Genomic_DNA"/>
</dbReference>
<evidence type="ECO:0000256" key="5">
    <source>
        <dbReference type="SAM" id="MobiDB-lite"/>
    </source>
</evidence>
<feature type="coiled-coil region" evidence="4">
    <location>
        <begin position="86"/>
        <end position="120"/>
    </location>
</feature>
<dbReference type="Pfam" id="PF12796">
    <property type="entry name" value="Ank_2"/>
    <property type="match status" value="1"/>
</dbReference>
<keyword evidence="2 3" id="KW-0040">ANK repeat</keyword>
<evidence type="ECO:0000256" key="1">
    <source>
        <dbReference type="ARBA" id="ARBA00022737"/>
    </source>
</evidence>
<protein>
    <submittedName>
        <fullName evidence="6">Uncharacterized protein</fullName>
    </submittedName>
</protein>
<keyword evidence="1" id="KW-0677">Repeat</keyword>
<dbReference type="SMART" id="SM00248">
    <property type="entry name" value="ANK"/>
    <property type="match status" value="2"/>
</dbReference>
<gene>
    <name evidence="6" type="ORF">KUTeg_016286</name>
</gene>
<feature type="coiled-coil region" evidence="4">
    <location>
        <begin position="238"/>
        <end position="265"/>
    </location>
</feature>
<evidence type="ECO:0000313" key="6">
    <source>
        <dbReference type="EMBL" id="KAJ8305741.1"/>
    </source>
</evidence>
<dbReference type="PROSITE" id="PS50096">
    <property type="entry name" value="IQ"/>
    <property type="match status" value="1"/>
</dbReference>
<dbReference type="Gene3D" id="1.25.40.20">
    <property type="entry name" value="Ankyrin repeat-containing domain"/>
    <property type="match status" value="1"/>
</dbReference>
<dbReference type="SUPFAM" id="SSF48403">
    <property type="entry name" value="Ankyrin repeat"/>
    <property type="match status" value="1"/>
</dbReference>
<accession>A0ABQ9EP94</accession>
<evidence type="ECO:0000256" key="2">
    <source>
        <dbReference type="ARBA" id="ARBA00023043"/>
    </source>
</evidence>
<keyword evidence="7" id="KW-1185">Reference proteome</keyword>
<dbReference type="PANTHER" id="PTHR24171:SF9">
    <property type="entry name" value="ANKYRIN REPEAT DOMAIN-CONTAINING PROTEIN 39"/>
    <property type="match status" value="1"/>
</dbReference>
<feature type="region of interest" description="Disordered" evidence="5">
    <location>
        <begin position="1"/>
        <end position="72"/>
    </location>
</feature>
<dbReference type="Proteomes" id="UP001217089">
    <property type="component" value="Unassembled WGS sequence"/>
</dbReference>
<organism evidence="6 7">
    <name type="scientific">Tegillarca granosa</name>
    <name type="common">Malaysian cockle</name>
    <name type="synonym">Anadara granosa</name>
    <dbReference type="NCBI Taxonomy" id="220873"/>
    <lineage>
        <taxon>Eukaryota</taxon>
        <taxon>Metazoa</taxon>
        <taxon>Spiralia</taxon>
        <taxon>Lophotrochozoa</taxon>
        <taxon>Mollusca</taxon>
        <taxon>Bivalvia</taxon>
        <taxon>Autobranchia</taxon>
        <taxon>Pteriomorphia</taxon>
        <taxon>Arcoida</taxon>
        <taxon>Arcoidea</taxon>
        <taxon>Arcidae</taxon>
        <taxon>Tegillarca</taxon>
    </lineage>
</organism>
<reference evidence="6 7" key="1">
    <citation type="submission" date="2022-12" db="EMBL/GenBank/DDBJ databases">
        <title>Chromosome-level genome of Tegillarca granosa.</title>
        <authorList>
            <person name="Kim J."/>
        </authorList>
    </citation>
    <scope>NUCLEOTIDE SEQUENCE [LARGE SCALE GENOMIC DNA]</scope>
    <source>
        <strain evidence="6">Teg-2019</strain>
        <tissue evidence="6">Adductor muscle</tissue>
    </source>
</reference>
<evidence type="ECO:0000256" key="3">
    <source>
        <dbReference type="PROSITE-ProRule" id="PRU00023"/>
    </source>
</evidence>
<proteinExistence type="predicted"/>
<keyword evidence="4" id="KW-0175">Coiled coil</keyword>
<dbReference type="PROSITE" id="PS50297">
    <property type="entry name" value="ANK_REP_REGION"/>
    <property type="match status" value="2"/>
</dbReference>
<name>A0ABQ9EP94_TEGGR</name>
<evidence type="ECO:0000313" key="7">
    <source>
        <dbReference type="Proteomes" id="UP001217089"/>
    </source>
</evidence>
<feature type="repeat" description="ANK" evidence="3">
    <location>
        <begin position="147"/>
        <end position="179"/>
    </location>
</feature>
<dbReference type="InterPro" id="IPR002110">
    <property type="entry name" value="Ankyrin_rpt"/>
</dbReference>
<evidence type="ECO:0000256" key="4">
    <source>
        <dbReference type="SAM" id="Coils"/>
    </source>
</evidence>
<dbReference type="PROSITE" id="PS50088">
    <property type="entry name" value="ANK_REPEAT"/>
    <property type="match status" value="2"/>
</dbReference>
<feature type="repeat" description="ANK" evidence="3">
    <location>
        <begin position="180"/>
        <end position="212"/>
    </location>
</feature>
<dbReference type="PANTHER" id="PTHR24171">
    <property type="entry name" value="ANKYRIN REPEAT DOMAIN-CONTAINING PROTEIN 39-RELATED"/>
    <property type="match status" value="1"/>
</dbReference>